<sequence>SEIAENILQEGFSKQDLSEKQLVQYDKLWKSKLGKELRMGIWMRKIMKRLTDRQIDKVFEFIRERVSVREMLERKIKFDYHTGVISLGLRLLRGLI</sequence>
<evidence type="ECO:0000313" key="1">
    <source>
        <dbReference type="EMBL" id="KKL14228.1"/>
    </source>
</evidence>
<gene>
    <name evidence="1" type="ORF">LCGC14_2517800</name>
</gene>
<dbReference type="InterPro" id="IPR036188">
    <property type="entry name" value="FAD/NAD-bd_sf"/>
</dbReference>
<dbReference type="AlphaFoldDB" id="A0A0F9DQQ4"/>
<name>A0A0F9DQQ4_9ZZZZ</name>
<dbReference type="Gene3D" id="3.50.50.60">
    <property type="entry name" value="FAD/NAD(P)-binding domain"/>
    <property type="match status" value="1"/>
</dbReference>
<proteinExistence type="predicted"/>
<feature type="non-terminal residue" evidence="1">
    <location>
        <position position="1"/>
    </location>
</feature>
<dbReference type="EMBL" id="LAZR01040543">
    <property type="protein sequence ID" value="KKL14228.1"/>
    <property type="molecule type" value="Genomic_DNA"/>
</dbReference>
<reference evidence="1" key="1">
    <citation type="journal article" date="2015" name="Nature">
        <title>Complex archaea that bridge the gap between prokaryotes and eukaryotes.</title>
        <authorList>
            <person name="Spang A."/>
            <person name="Saw J.H."/>
            <person name="Jorgensen S.L."/>
            <person name="Zaremba-Niedzwiedzka K."/>
            <person name="Martijn J."/>
            <person name="Lind A.E."/>
            <person name="van Eijk R."/>
            <person name="Schleper C."/>
            <person name="Guy L."/>
            <person name="Ettema T.J."/>
        </authorList>
    </citation>
    <scope>NUCLEOTIDE SEQUENCE</scope>
</reference>
<protein>
    <submittedName>
        <fullName evidence="1">Uncharacterized protein</fullName>
    </submittedName>
</protein>
<comment type="caution">
    <text evidence="1">The sequence shown here is derived from an EMBL/GenBank/DDBJ whole genome shotgun (WGS) entry which is preliminary data.</text>
</comment>
<accession>A0A0F9DQQ4</accession>
<organism evidence="1">
    <name type="scientific">marine sediment metagenome</name>
    <dbReference type="NCBI Taxonomy" id="412755"/>
    <lineage>
        <taxon>unclassified sequences</taxon>
        <taxon>metagenomes</taxon>
        <taxon>ecological metagenomes</taxon>
    </lineage>
</organism>